<proteinExistence type="predicted"/>
<dbReference type="Pfam" id="PF00196">
    <property type="entry name" value="GerE"/>
    <property type="match status" value="1"/>
</dbReference>
<accession>A0A921P007</accession>
<keyword evidence="4" id="KW-1185">Reference proteome</keyword>
<keyword evidence="1" id="KW-0238">DNA-binding</keyword>
<dbReference type="SUPFAM" id="SSF46894">
    <property type="entry name" value="C-terminal effector domain of the bipartite response regulators"/>
    <property type="match status" value="1"/>
</dbReference>
<dbReference type="Gene3D" id="3.40.50.2300">
    <property type="match status" value="1"/>
</dbReference>
<dbReference type="CDD" id="cd06170">
    <property type="entry name" value="LuxR_C_like"/>
    <property type="match status" value="1"/>
</dbReference>
<dbReference type="AlphaFoldDB" id="A0A921P007"/>
<dbReference type="InterPro" id="IPR011006">
    <property type="entry name" value="CheY-like_superfamily"/>
</dbReference>
<dbReference type="PRINTS" id="PR00038">
    <property type="entry name" value="HTHLUXR"/>
</dbReference>
<dbReference type="GO" id="GO:0006355">
    <property type="term" value="P:regulation of DNA-templated transcription"/>
    <property type="evidence" value="ECO:0007669"/>
    <property type="project" value="InterPro"/>
</dbReference>
<evidence type="ECO:0000313" key="4">
    <source>
        <dbReference type="Proteomes" id="UP000717981"/>
    </source>
</evidence>
<dbReference type="PROSITE" id="PS50043">
    <property type="entry name" value="HTH_LUXR_2"/>
    <property type="match status" value="1"/>
</dbReference>
<dbReference type="PANTHER" id="PTHR43214">
    <property type="entry name" value="TWO-COMPONENT RESPONSE REGULATOR"/>
    <property type="match status" value="1"/>
</dbReference>
<name>A0A921P007_9GAMM</name>
<dbReference type="GO" id="GO:0003677">
    <property type="term" value="F:DNA binding"/>
    <property type="evidence" value="ECO:0007669"/>
    <property type="project" value="UniProtKB-KW"/>
</dbReference>
<evidence type="ECO:0000259" key="2">
    <source>
        <dbReference type="PROSITE" id="PS50043"/>
    </source>
</evidence>
<organism evidence="3 4">
    <name type="scientific">Pseudoxanthomonas taiwanensis</name>
    <dbReference type="NCBI Taxonomy" id="176598"/>
    <lineage>
        <taxon>Bacteria</taxon>
        <taxon>Pseudomonadati</taxon>
        <taxon>Pseudomonadota</taxon>
        <taxon>Gammaproteobacteria</taxon>
        <taxon>Lysobacterales</taxon>
        <taxon>Lysobacteraceae</taxon>
        <taxon>Pseudoxanthomonas</taxon>
    </lineage>
</organism>
<evidence type="ECO:0000313" key="3">
    <source>
        <dbReference type="EMBL" id="KAF1690412.1"/>
    </source>
</evidence>
<sequence>MAETARAGCYDFPHSQRGLAPVTAALIGSPGEAAGQAVPMSGMQAPADASARLPEALVAVGRVLVRHGLVRVLEQERLARVSVAADAGQARSLLQRHRFDILLVDAALASELGEAALQGRHHRIVLVTPREHAGETPLPGSAQACAMLSEAQDESATIELLRTVARCAEPGYRQESCCRCAARETWRQQELPLSPREREIFLRIGAGIGPRQIAEELGLSVKTVESHREKIKHKLGLGDGDALRAAALRWREGYRLA</sequence>
<reference evidence="3" key="1">
    <citation type="submission" date="2017-10" db="EMBL/GenBank/DDBJ databases">
        <title>Whole genome sequencing of members of genus Pseudoxanthomonas.</title>
        <authorList>
            <person name="Kumar S."/>
            <person name="Bansal K."/>
            <person name="Kaur A."/>
            <person name="Patil P."/>
            <person name="Sharma S."/>
            <person name="Patil P.B."/>
        </authorList>
    </citation>
    <scope>NUCLEOTIDE SEQUENCE</scope>
    <source>
        <strain evidence="3">DSM 22914</strain>
    </source>
</reference>
<evidence type="ECO:0000256" key="1">
    <source>
        <dbReference type="ARBA" id="ARBA00023125"/>
    </source>
</evidence>
<dbReference type="InterPro" id="IPR039420">
    <property type="entry name" value="WalR-like"/>
</dbReference>
<gene>
    <name evidence="3" type="ORF">CR938_02255</name>
</gene>
<dbReference type="EMBL" id="PDWK01000006">
    <property type="protein sequence ID" value="KAF1690412.1"/>
    <property type="molecule type" value="Genomic_DNA"/>
</dbReference>
<dbReference type="PANTHER" id="PTHR43214:SF44">
    <property type="entry name" value="TWO-COMPONENT RESPONSE REGULATOR"/>
    <property type="match status" value="1"/>
</dbReference>
<comment type="caution">
    <text evidence="3">The sequence shown here is derived from an EMBL/GenBank/DDBJ whole genome shotgun (WGS) entry which is preliminary data.</text>
</comment>
<dbReference type="Proteomes" id="UP000717981">
    <property type="component" value="Unassembled WGS sequence"/>
</dbReference>
<protein>
    <recommendedName>
        <fullName evidence="2">HTH luxR-type domain-containing protein</fullName>
    </recommendedName>
</protein>
<feature type="domain" description="HTH luxR-type" evidence="2">
    <location>
        <begin position="186"/>
        <end position="250"/>
    </location>
</feature>
<dbReference type="InterPro" id="IPR000792">
    <property type="entry name" value="Tscrpt_reg_LuxR_C"/>
</dbReference>
<dbReference type="InterPro" id="IPR016032">
    <property type="entry name" value="Sig_transdc_resp-reg_C-effctor"/>
</dbReference>
<dbReference type="SMART" id="SM00421">
    <property type="entry name" value="HTH_LUXR"/>
    <property type="match status" value="1"/>
</dbReference>
<dbReference type="SUPFAM" id="SSF52172">
    <property type="entry name" value="CheY-like"/>
    <property type="match status" value="1"/>
</dbReference>